<feature type="compositionally biased region" description="Basic and acidic residues" evidence="1">
    <location>
        <begin position="121"/>
        <end position="132"/>
    </location>
</feature>
<evidence type="ECO:0000313" key="3">
    <source>
        <dbReference type="Proteomes" id="UP000007264"/>
    </source>
</evidence>
<comment type="caution">
    <text evidence="2">The sequence shown here is derived from an EMBL/GenBank/DDBJ whole genome shotgun (WGS) entry which is preliminary data.</text>
</comment>
<dbReference type="AlphaFoldDB" id="I0YJT5"/>
<gene>
    <name evidence="2" type="ORF">COCSUDRAFT_59963</name>
</gene>
<organism evidence="2 3">
    <name type="scientific">Coccomyxa subellipsoidea (strain C-169)</name>
    <name type="common">Green microalga</name>
    <dbReference type="NCBI Taxonomy" id="574566"/>
    <lineage>
        <taxon>Eukaryota</taxon>
        <taxon>Viridiplantae</taxon>
        <taxon>Chlorophyta</taxon>
        <taxon>core chlorophytes</taxon>
        <taxon>Trebouxiophyceae</taxon>
        <taxon>Trebouxiophyceae incertae sedis</taxon>
        <taxon>Coccomyxaceae</taxon>
        <taxon>Coccomyxa</taxon>
        <taxon>Coccomyxa subellipsoidea</taxon>
    </lineage>
</organism>
<accession>I0YJT5</accession>
<dbReference type="KEGG" id="csl:COCSUDRAFT_59963"/>
<dbReference type="GeneID" id="17036583"/>
<sequence>MKKLTGPLDDSEALAILSEYIQGCGGELEAGWQATADFSLSEGRSVRVLIRSVPPQDFEPADGTQRQRCFMTLGAVAKAMGLVSSRRLARKLTEPGCNGMQSTDVLYAKIVTRKKGKSKSRRDFQPHAEAPKQPRVQDPSEKTTDVASERLLETDFEEKEDLRLRNRVLTARLSQRDEEMHVMTRTISQLLADIRALRSASQM</sequence>
<name>I0YJT5_COCSC</name>
<reference evidence="2 3" key="1">
    <citation type="journal article" date="2012" name="Genome Biol.">
        <title>The genome of the polar eukaryotic microalga coccomyxa subellipsoidea reveals traits of cold adaptation.</title>
        <authorList>
            <person name="Blanc G."/>
            <person name="Agarkova I."/>
            <person name="Grimwood J."/>
            <person name="Kuo A."/>
            <person name="Brueggeman A."/>
            <person name="Dunigan D."/>
            <person name="Gurnon J."/>
            <person name="Ladunga I."/>
            <person name="Lindquist E."/>
            <person name="Lucas S."/>
            <person name="Pangilinan J."/>
            <person name="Proschold T."/>
            <person name="Salamov A."/>
            <person name="Schmutz J."/>
            <person name="Weeks D."/>
            <person name="Yamada T."/>
            <person name="Claverie J.M."/>
            <person name="Grigoriev I."/>
            <person name="Van Etten J."/>
            <person name="Lomsadze A."/>
            <person name="Borodovsky M."/>
        </authorList>
    </citation>
    <scope>NUCLEOTIDE SEQUENCE [LARGE SCALE GENOMIC DNA]</scope>
    <source>
        <strain evidence="2 3">C-169</strain>
    </source>
</reference>
<protein>
    <submittedName>
        <fullName evidence="2">Uncharacterized protein</fullName>
    </submittedName>
</protein>
<dbReference type="Proteomes" id="UP000007264">
    <property type="component" value="Unassembled WGS sequence"/>
</dbReference>
<dbReference type="RefSeq" id="XP_005643198.1">
    <property type="nucleotide sequence ID" value="XM_005643141.1"/>
</dbReference>
<evidence type="ECO:0000256" key="1">
    <source>
        <dbReference type="SAM" id="MobiDB-lite"/>
    </source>
</evidence>
<proteinExistence type="predicted"/>
<dbReference type="EMBL" id="AGSI01000022">
    <property type="protein sequence ID" value="EIE18654.1"/>
    <property type="molecule type" value="Genomic_DNA"/>
</dbReference>
<feature type="region of interest" description="Disordered" evidence="1">
    <location>
        <begin position="113"/>
        <end position="145"/>
    </location>
</feature>
<keyword evidence="3" id="KW-1185">Reference proteome</keyword>
<evidence type="ECO:0000313" key="2">
    <source>
        <dbReference type="EMBL" id="EIE18654.1"/>
    </source>
</evidence>